<dbReference type="Gene3D" id="3.40.630.10">
    <property type="entry name" value="Zn peptidases"/>
    <property type="match status" value="1"/>
</dbReference>
<dbReference type="PIRSF" id="PIRSF005962">
    <property type="entry name" value="Pept_M20D_amidohydro"/>
    <property type="match status" value="1"/>
</dbReference>
<dbReference type="Proteomes" id="UP000618986">
    <property type="component" value="Unassembled WGS sequence"/>
</dbReference>
<dbReference type="Pfam" id="PF01546">
    <property type="entry name" value="Peptidase_M20"/>
    <property type="match status" value="1"/>
</dbReference>
<dbReference type="SUPFAM" id="SSF53187">
    <property type="entry name" value="Zn-dependent exopeptidases"/>
    <property type="match status" value="1"/>
</dbReference>
<dbReference type="GeneID" id="300293587"/>
<sequence length="426" mass="43612">MVSPGPLATARAPGPALDAGVLARAGSLYRDLHAHPELSGREERTAARFAAALREAGCAVTTGIGGHGVVGVLANGVGPAVMLRAELDALPVAERTGLPYASTAGALDGEGRRVPVMHACGHDLHLAAAVGAAAHLDRVRDRWRGTLLVLGQPAEETLTGAAALIEDGLYERFGRPDLLLAQHAAPLPAGMVAHGSGPMTAGCVTLEVTLTGRGGHAATPHLCVDPVVLAATVVVQLQTIVARQVGPAEQVTLTVGSLRAGHHPGVIPEEATLGVTIRALSDRALDDVRDRVVRTVRGCCEAAGSPVEPVLQVVSRTPAYRGDPEVAARLRAAHERTFGADRVAWWPSSLAAEDFPLLADGIPSGYWMLGVVGPRQWRAAPGGSAAEKLAALPANHSPSFAPYAGLALPAGVEALASGALTALAPE</sequence>
<dbReference type="PANTHER" id="PTHR11014:SF63">
    <property type="entry name" value="METALLOPEPTIDASE, PUTATIVE (AFU_ORTHOLOGUE AFUA_6G09600)-RELATED"/>
    <property type="match status" value="1"/>
</dbReference>
<dbReference type="InterPro" id="IPR036264">
    <property type="entry name" value="Bact_exopeptidase_dim_dom"/>
</dbReference>
<proteinExistence type="predicted"/>
<dbReference type="Pfam" id="PF07687">
    <property type="entry name" value="M20_dimer"/>
    <property type="match status" value="1"/>
</dbReference>
<dbReference type="RefSeq" id="WP_184684703.1">
    <property type="nucleotide sequence ID" value="NZ_JACHJC010000001.1"/>
</dbReference>
<reference evidence="2 3" key="1">
    <citation type="submission" date="2020-08" db="EMBL/GenBank/DDBJ databases">
        <title>Sequencing the genomes of 1000 actinobacteria strains.</title>
        <authorList>
            <person name="Klenk H.-P."/>
        </authorList>
    </citation>
    <scope>NUCLEOTIDE SEQUENCE [LARGE SCALE GENOMIC DNA]</scope>
    <source>
        <strain evidence="2 3">DSM 43036</strain>
    </source>
</reference>
<comment type="caution">
    <text evidence="2">The sequence shown here is derived from an EMBL/GenBank/DDBJ whole genome shotgun (WGS) entry which is preliminary data.</text>
</comment>
<dbReference type="EMBL" id="JACHJC010000001">
    <property type="protein sequence ID" value="MBB5113181.1"/>
    <property type="molecule type" value="Genomic_DNA"/>
</dbReference>
<keyword evidence="2" id="KW-0378">Hydrolase</keyword>
<gene>
    <name evidence="2" type="ORF">FHU28_003020</name>
</gene>
<dbReference type="PANTHER" id="PTHR11014">
    <property type="entry name" value="PEPTIDASE M20 FAMILY MEMBER"/>
    <property type="match status" value="1"/>
</dbReference>
<dbReference type="EC" id="3.5.1.32" evidence="2"/>
<dbReference type="InterPro" id="IPR011650">
    <property type="entry name" value="Peptidase_M20_dimer"/>
</dbReference>
<feature type="domain" description="Peptidase M20 dimerisation" evidence="1">
    <location>
        <begin position="202"/>
        <end position="295"/>
    </location>
</feature>
<dbReference type="InterPro" id="IPR017439">
    <property type="entry name" value="Amidohydrolase"/>
</dbReference>
<dbReference type="NCBIfam" id="TIGR01891">
    <property type="entry name" value="amidohydrolases"/>
    <property type="match status" value="1"/>
</dbReference>
<accession>A0ABR6MEY3</accession>
<dbReference type="Gene3D" id="3.30.70.360">
    <property type="match status" value="1"/>
</dbReference>
<evidence type="ECO:0000313" key="3">
    <source>
        <dbReference type="Proteomes" id="UP000618986"/>
    </source>
</evidence>
<protein>
    <submittedName>
        <fullName evidence="2">Hippurate hydrolase</fullName>
        <ecNumber evidence="2">3.5.1.32</ecNumber>
    </submittedName>
</protein>
<evidence type="ECO:0000313" key="2">
    <source>
        <dbReference type="EMBL" id="MBB5113181.1"/>
    </source>
</evidence>
<dbReference type="InterPro" id="IPR002933">
    <property type="entry name" value="Peptidase_M20"/>
</dbReference>
<organism evidence="2 3">
    <name type="scientific">Micromonospora echinospora</name>
    <name type="common">Micromonospora purpurea</name>
    <dbReference type="NCBI Taxonomy" id="1877"/>
    <lineage>
        <taxon>Bacteria</taxon>
        <taxon>Bacillati</taxon>
        <taxon>Actinomycetota</taxon>
        <taxon>Actinomycetes</taxon>
        <taxon>Micromonosporales</taxon>
        <taxon>Micromonosporaceae</taxon>
        <taxon>Micromonospora</taxon>
    </lineage>
</organism>
<keyword evidence="3" id="KW-1185">Reference proteome</keyword>
<evidence type="ECO:0000259" key="1">
    <source>
        <dbReference type="Pfam" id="PF07687"/>
    </source>
</evidence>
<name>A0ABR6MEY3_MICEC</name>
<dbReference type="GO" id="GO:0047980">
    <property type="term" value="F:hippurate hydrolase activity"/>
    <property type="evidence" value="ECO:0007669"/>
    <property type="project" value="UniProtKB-EC"/>
</dbReference>
<dbReference type="SUPFAM" id="SSF55031">
    <property type="entry name" value="Bacterial exopeptidase dimerisation domain"/>
    <property type="match status" value="1"/>
</dbReference>